<dbReference type="PANTHER" id="PTHR34477">
    <property type="entry name" value="UPF0213 PROTEIN YHBQ"/>
    <property type="match status" value="1"/>
</dbReference>
<dbReference type="Proteomes" id="UP000184147">
    <property type="component" value="Unassembled WGS sequence"/>
</dbReference>
<dbReference type="InterPro" id="IPR035901">
    <property type="entry name" value="GIY-YIG_endonuc_sf"/>
</dbReference>
<feature type="domain" description="GIY-YIG" evidence="2">
    <location>
        <begin position="1"/>
        <end position="77"/>
    </location>
</feature>
<accession>A0A1M4W9G8</accession>
<dbReference type="SUPFAM" id="SSF82771">
    <property type="entry name" value="GIY-YIG endonuclease"/>
    <property type="match status" value="1"/>
</dbReference>
<dbReference type="PANTHER" id="PTHR34477:SF1">
    <property type="entry name" value="UPF0213 PROTEIN YHBQ"/>
    <property type="match status" value="1"/>
</dbReference>
<dbReference type="InterPro" id="IPR050190">
    <property type="entry name" value="UPF0213_domain"/>
</dbReference>
<gene>
    <name evidence="3" type="ORF">SAMN05444377_101223</name>
</gene>
<dbReference type="PROSITE" id="PS50164">
    <property type="entry name" value="GIY_YIG"/>
    <property type="match status" value="1"/>
</dbReference>
<comment type="similarity">
    <text evidence="1">Belongs to the UPF0213 family.</text>
</comment>
<name>A0A1M4W9G8_9FLAO</name>
<dbReference type="GO" id="GO:0004519">
    <property type="term" value="F:endonuclease activity"/>
    <property type="evidence" value="ECO:0007669"/>
    <property type="project" value="UniProtKB-KW"/>
</dbReference>
<dbReference type="STRING" id="1124188.SAMN05444377_101223"/>
<sequence>MFFVYILFSKKLNRYYIGFTSNLSQRLDFHHNDTQSRKFTYKAEDWILHFTLECKSKEQAMAIEKHIKAMKSKTYIQNLVKYPEIKHKLLSKYNV</sequence>
<dbReference type="InterPro" id="IPR000305">
    <property type="entry name" value="GIY-YIG_endonuc"/>
</dbReference>
<dbReference type="RefSeq" id="WP_073360583.1">
    <property type="nucleotide sequence ID" value="NZ_FQVQ01000001.1"/>
</dbReference>
<evidence type="ECO:0000256" key="1">
    <source>
        <dbReference type="ARBA" id="ARBA00007435"/>
    </source>
</evidence>
<keyword evidence="4" id="KW-1185">Reference proteome</keyword>
<evidence type="ECO:0000259" key="2">
    <source>
        <dbReference type="PROSITE" id="PS50164"/>
    </source>
</evidence>
<dbReference type="CDD" id="cd10449">
    <property type="entry name" value="GIY-YIG_SLX1_like"/>
    <property type="match status" value="1"/>
</dbReference>
<dbReference type="Gene3D" id="3.40.1440.10">
    <property type="entry name" value="GIY-YIG endonuclease"/>
    <property type="match status" value="1"/>
</dbReference>
<dbReference type="Pfam" id="PF01541">
    <property type="entry name" value="GIY-YIG"/>
    <property type="match status" value="1"/>
</dbReference>
<keyword evidence="3" id="KW-0540">Nuclease</keyword>
<dbReference type="OrthoDB" id="1495241at2"/>
<organism evidence="3 4">
    <name type="scientific">Flavobacterium fontis</name>
    <dbReference type="NCBI Taxonomy" id="1124188"/>
    <lineage>
        <taxon>Bacteria</taxon>
        <taxon>Pseudomonadati</taxon>
        <taxon>Bacteroidota</taxon>
        <taxon>Flavobacteriia</taxon>
        <taxon>Flavobacteriales</taxon>
        <taxon>Flavobacteriaceae</taxon>
        <taxon>Flavobacterium</taxon>
    </lineage>
</organism>
<keyword evidence="3" id="KW-0255">Endonuclease</keyword>
<evidence type="ECO:0000313" key="3">
    <source>
        <dbReference type="EMBL" id="SHE77908.1"/>
    </source>
</evidence>
<dbReference type="AlphaFoldDB" id="A0A1M4W9G8"/>
<dbReference type="EMBL" id="FQVQ01000001">
    <property type="protein sequence ID" value="SHE77908.1"/>
    <property type="molecule type" value="Genomic_DNA"/>
</dbReference>
<keyword evidence="3" id="KW-0378">Hydrolase</keyword>
<proteinExistence type="inferred from homology"/>
<reference evidence="3 4" key="1">
    <citation type="submission" date="2016-11" db="EMBL/GenBank/DDBJ databases">
        <authorList>
            <person name="Jaros S."/>
            <person name="Januszkiewicz K."/>
            <person name="Wedrychowicz H."/>
        </authorList>
    </citation>
    <scope>NUCLEOTIDE SEQUENCE [LARGE SCALE GENOMIC DNA]</scope>
    <source>
        <strain evidence="3 4">DSM 25660</strain>
    </source>
</reference>
<protein>
    <submittedName>
        <fullName evidence="3">Putative endonuclease</fullName>
    </submittedName>
</protein>
<evidence type="ECO:0000313" key="4">
    <source>
        <dbReference type="Proteomes" id="UP000184147"/>
    </source>
</evidence>